<dbReference type="AlphaFoldDB" id="A0A6J8D838"/>
<feature type="domain" description="C-type lectin" evidence="2">
    <location>
        <begin position="125"/>
        <end position="241"/>
    </location>
</feature>
<dbReference type="CDD" id="cd00037">
    <property type="entry name" value="CLECT"/>
    <property type="match status" value="1"/>
</dbReference>
<dbReference type="Pfam" id="PF00059">
    <property type="entry name" value="Lectin_C"/>
    <property type="match status" value="1"/>
</dbReference>
<sequence length="283" mass="31931">METSKVDIILILLLTMGETNLAKPCSNSGCRLVKMPLVSNNLKAPLLAELDVSMVNQQLKEYIGDAINVTFIDKIKDVVEEKQESLKLTVSQINKRLIGVLAWKEKVFEQFFEKSRACEKGWIKFGGHCYYIGHDKKTWGDSIVDCQRKGSYLVKVEDASENLWLQTVMIANNINILRIGAHDILHEGTWRWVSDNTAVDYTNWGGGQPDNNGGSEDCAELWKAASYRWNDRPCTSLLRYIYIGCNIPSVCPVTSEGQIRCPECFQGNELFGDGVCCEETEFQ</sequence>
<dbReference type="PANTHER" id="PTHR22803">
    <property type="entry name" value="MANNOSE, PHOSPHOLIPASE, LECTIN RECEPTOR RELATED"/>
    <property type="match status" value="1"/>
</dbReference>
<proteinExistence type="predicted"/>
<dbReference type="InterPro" id="IPR001304">
    <property type="entry name" value="C-type_lectin-like"/>
</dbReference>
<dbReference type="OrthoDB" id="6093115at2759"/>
<gene>
    <name evidence="3" type="ORF">MCOR_38055</name>
</gene>
<dbReference type="InterPro" id="IPR016186">
    <property type="entry name" value="C-type_lectin-like/link_sf"/>
</dbReference>
<accession>A0A6J8D838</accession>
<evidence type="ECO:0000313" key="4">
    <source>
        <dbReference type="Proteomes" id="UP000507470"/>
    </source>
</evidence>
<protein>
    <recommendedName>
        <fullName evidence="2">C-type lectin domain-containing protein</fullName>
    </recommendedName>
</protein>
<dbReference type="InterPro" id="IPR050111">
    <property type="entry name" value="C-type_lectin/snaclec_domain"/>
</dbReference>
<dbReference type="PROSITE" id="PS50041">
    <property type="entry name" value="C_TYPE_LECTIN_2"/>
    <property type="match status" value="1"/>
</dbReference>
<evidence type="ECO:0000259" key="2">
    <source>
        <dbReference type="PROSITE" id="PS50041"/>
    </source>
</evidence>
<organism evidence="3 4">
    <name type="scientific">Mytilus coruscus</name>
    <name type="common">Sea mussel</name>
    <dbReference type="NCBI Taxonomy" id="42192"/>
    <lineage>
        <taxon>Eukaryota</taxon>
        <taxon>Metazoa</taxon>
        <taxon>Spiralia</taxon>
        <taxon>Lophotrochozoa</taxon>
        <taxon>Mollusca</taxon>
        <taxon>Bivalvia</taxon>
        <taxon>Autobranchia</taxon>
        <taxon>Pteriomorphia</taxon>
        <taxon>Mytilida</taxon>
        <taxon>Mytiloidea</taxon>
        <taxon>Mytilidae</taxon>
        <taxon>Mytilinae</taxon>
        <taxon>Mytilus</taxon>
    </lineage>
</organism>
<dbReference type="EMBL" id="CACVKT020006922">
    <property type="protein sequence ID" value="CAC5404245.1"/>
    <property type="molecule type" value="Genomic_DNA"/>
</dbReference>
<feature type="chain" id="PRO_5027009449" description="C-type lectin domain-containing protein" evidence="1">
    <location>
        <begin position="23"/>
        <end position="283"/>
    </location>
</feature>
<keyword evidence="1" id="KW-0732">Signal</keyword>
<keyword evidence="4" id="KW-1185">Reference proteome</keyword>
<dbReference type="Proteomes" id="UP000507470">
    <property type="component" value="Unassembled WGS sequence"/>
</dbReference>
<dbReference type="SUPFAM" id="SSF56436">
    <property type="entry name" value="C-type lectin-like"/>
    <property type="match status" value="1"/>
</dbReference>
<evidence type="ECO:0000256" key="1">
    <source>
        <dbReference type="SAM" id="SignalP"/>
    </source>
</evidence>
<dbReference type="SMART" id="SM00034">
    <property type="entry name" value="CLECT"/>
    <property type="match status" value="1"/>
</dbReference>
<evidence type="ECO:0000313" key="3">
    <source>
        <dbReference type="EMBL" id="CAC5404245.1"/>
    </source>
</evidence>
<feature type="signal peptide" evidence="1">
    <location>
        <begin position="1"/>
        <end position="22"/>
    </location>
</feature>
<dbReference type="Gene3D" id="3.10.100.10">
    <property type="entry name" value="Mannose-Binding Protein A, subunit A"/>
    <property type="match status" value="1"/>
</dbReference>
<name>A0A6J8D838_MYTCO</name>
<dbReference type="InterPro" id="IPR016187">
    <property type="entry name" value="CTDL_fold"/>
</dbReference>
<reference evidence="3 4" key="1">
    <citation type="submission" date="2020-06" db="EMBL/GenBank/DDBJ databases">
        <authorList>
            <person name="Li R."/>
            <person name="Bekaert M."/>
        </authorList>
    </citation>
    <scope>NUCLEOTIDE SEQUENCE [LARGE SCALE GENOMIC DNA]</scope>
    <source>
        <strain evidence="4">wild</strain>
    </source>
</reference>